<reference evidence="2 3" key="1">
    <citation type="journal article" date="2011" name="PLoS ONE">
        <title>The complete genome sequence of Thermoproteus tenax: a physiologically versatile member of the Crenarchaeota.</title>
        <authorList>
            <person name="Siebers B."/>
            <person name="Zaparty M."/>
            <person name="Raddatz G."/>
            <person name="Tjaden B."/>
            <person name="Albers S.V."/>
            <person name="Bell S.D."/>
            <person name="Blombach F."/>
            <person name="Kletzin A."/>
            <person name="Kyrpides N."/>
            <person name="Lanz C."/>
            <person name="Plagens A."/>
            <person name="Rampp M."/>
            <person name="Rosinus A."/>
            <person name="von Jan M."/>
            <person name="Makarova K.S."/>
            <person name="Klenk H.P."/>
            <person name="Schuster S.C."/>
            <person name="Hensel R."/>
        </authorList>
    </citation>
    <scope>NUCLEOTIDE SEQUENCE [LARGE SCALE GENOMIC DNA]</scope>
    <source>
        <strain evidence="3">ATCC 35583 / DSM 2078 / JCM 9277 / NBRC 100435 / Kra 1</strain>
    </source>
</reference>
<dbReference type="HOGENOM" id="CLU_1212653_0_0_2"/>
<evidence type="ECO:0000256" key="1">
    <source>
        <dbReference type="SAM" id="Phobius"/>
    </source>
</evidence>
<evidence type="ECO:0000313" key="2">
    <source>
        <dbReference type="EMBL" id="CCC81544.1"/>
    </source>
</evidence>
<sequence>MRGLEALEVAILLSISLAIIFAAVPYIIQNIFQLEAGLEAKNVIAFLTSLADSLESDFGMTGVQRMYQLPSAYFGTFYVRTPRLYVSISCASLSGTTSTTFVFREAVVGYNSSYAEFGNAMLRGLTGSLLAPIGEPVIAVNSTFPSAVRLYTRVVYVNGTSSLYLYTISASFIQQGTGGALAYVVGPLNSTSLTCGGTAAVTVSSRLGSATATFNNVQTVYLVWNNVTLVWK</sequence>
<dbReference type="KEGG" id="ttn:TTX_0890"/>
<protein>
    <submittedName>
        <fullName evidence="2">Uncharacterized protein</fullName>
    </submittedName>
</protein>
<keyword evidence="1" id="KW-1133">Transmembrane helix</keyword>
<dbReference type="OrthoDB" id="29003at2157"/>
<dbReference type="AlphaFoldDB" id="G4RPP9"/>
<dbReference type="eggNOG" id="arCOG05474">
    <property type="taxonomic scope" value="Archaea"/>
</dbReference>
<proteinExistence type="predicted"/>
<organism evidence="2 3">
    <name type="scientific">Thermoproteus tenax (strain ATCC 35583 / DSM 2078 / JCM 9277 / NBRC 100435 / Kra 1)</name>
    <dbReference type="NCBI Taxonomy" id="768679"/>
    <lineage>
        <taxon>Archaea</taxon>
        <taxon>Thermoproteota</taxon>
        <taxon>Thermoprotei</taxon>
        <taxon>Thermoproteales</taxon>
        <taxon>Thermoproteaceae</taxon>
        <taxon>Thermoproteus</taxon>
    </lineage>
</organism>
<dbReference type="EMBL" id="FN869859">
    <property type="protein sequence ID" value="CCC81544.1"/>
    <property type="molecule type" value="Genomic_DNA"/>
</dbReference>
<accession>G4RPP9</accession>
<evidence type="ECO:0000313" key="3">
    <source>
        <dbReference type="Proteomes" id="UP000002654"/>
    </source>
</evidence>
<keyword evidence="1" id="KW-0812">Transmembrane</keyword>
<name>G4RPP9_THETK</name>
<gene>
    <name evidence="2" type="ordered locus">TTX_0890</name>
</gene>
<dbReference type="GeneID" id="11261785"/>
<keyword evidence="3" id="KW-1185">Reference proteome</keyword>
<dbReference type="Proteomes" id="UP000002654">
    <property type="component" value="Chromosome"/>
</dbReference>
<dbReference type="PATRIC" id="fig|768679.9.peg.899"/>
<feature type="transmembrane region" description="Helical" evidence="1">
    <location>
        <begin position="7"/>
        <end position="28"/>
    </location>
</feature>
<keyword evidence="1" id="KW-0472">Membrane</keyword>
<dbReference type="RefSeq" id="WP_014126800.1">
    <property type="nucleotide sequence ID" value="NC_016070.1"/>
</dbReference>
<dbReference type="PaxDb" id="768679-TTX_0890"/>
<dbReference type="STRING" id="768679.TTX_0890"/>